<evidence type="ECO:0000256" key="1">
    <source>
        <dbReference type="ARBA" id="ARBA00000677"/>
    </source>
</evidence>
<gene>
    <name evidence="14" type="ORF">M0811_12435</name>
</gene>
<dbReference type="GO" id="GO:0005787">
    <property type="term" value="C:signal peptidase complex"/>
    <property type="evidence" value="ECO:0007669"/>
    <property type="project" value="TreeGrafter"/>
</dbReference>
<evidence type="ECO:0000256" key="7">
    <source>
        <dbReference type="ARBA" id="ARBA00022670"/>
    </source>
</evidence>
<dbReference type="GO" id="GO:0006465">
    <property type="term" value="P:signal peptide processing"/>
    <property type="evidence" value="ECO:0007669"/>
    <property type="project" value="InterPro"/>
</dbReference>
<keyword evidence="8 12" id="KW-0812">Transmembrane</keyword>
<evidence type="ECO:0000256" key="2">
    <source>
        <dbReference type="ARBA" id="ARBA00004648"/>
    </source>
</evidence>
<proteinExistence type="inferred from homology"/>
<dbReference type="Gene3D" id="2.10.109.10">
    <property type="entry name" value="Umud Fragment, subunit A"/>
    <property type="match status" value="1"/>
</dbReference>
<evidence type="ECO:0000256" key="12">
    <source>
        <dbReference type="SAM" id="Phobius"/>
    </source>
</evidence>
<dbReference type="CDD" id="cd06462">
    <property type="entry name" value="Peptidase_S24_S26"/>
    <property type="match status" value="1"/>
</dbReference>
<dbReference type="InterPro" id="IPR001733">
    <property type="entry name" value="Peptidase_S26B"/>
</dbReference>
<sequence length="186" mass="21211">MKMKKINQKILTFFGIENTSIARSIMKFTEVGLVFAMGLFVWELLKLLMQTEGPVVVVMSGSMEPGFSRGDILFISNRNHHYKSGQIVVFKTTQQNIPVVHRIISVFTDANGKEKILTKGDFNKYPDQSLYDHKNGQYFLEQEHIHGVIWGYIPKIGSLSLLANEKNYFKPIGFILIAILGFFGFE</sequence>
<evidence type="ECO:0000259" key="13">
    <source>
        <dbReference type="Pfam" id="PF00717"/>
    </source>
</evidence>
<keyword evidence="9 12" id="KW-1133">Transmembrane helix</keyword>
<keyword evidence="7" id="KW-0645">Protease</keyword>
<dbReference type="NCBIfam" id="TIGR02228">
    <property type="entry name" value="sigpep_I_arch"/>
    <property type="match status" value="1"/>
</dbReference>
<dbReference type="EMBL" id="JAPDFW010000117">
    <property type="protein sequence ID" value="KAJ5068323.1"/>
    <property type="molecule type" value="Genomic_DNA"/>
</dbReference>
<dbReference type="PANTHER" id="PTHR10806:SF6">
    <property type="entry name" value="SIGNAL PEPTIDASE COMPLEX CATALYTIC SUBUNIT SEC11"/>
    <property type="match status" value="1"/>
</dbReference>
<comment type="caution">
    <text evidence="14">The sequence shown here is derived from an EMBL/GenBank/DDBJ whole genome shotgun (WGS) entry which is preliminary data.</text>
</comment>
<evidence type="ECO:0000313" key="14">
    <source>
        <dbReference type="EMBL" id="KAJ5068323.1"/>
    </source>
</evidence>
<dbReference type="AlphaFoldDB" id="A0A9Q0R6J6"/>
<evidence type="ECO:0000256" key="9">
    <source>
        <dbReference type="ARBA" id="ARBA00022989"/>
    </source>
</evidence>
<dbReference type="OrthoDB" id="10257561at2759"/>
<organism evidence="14 15">
    <name type="scientific">Anaeramoeba ignava</name>
    <name type="common">Anaerobic marine amoeba</name>
    <dbReference type="NCBI Taxonomy" id="1746090"/>
    <lineage>
        <taxon>Eukaryota</taxon>
        <taxon>Metamonada</taxon>
        <taxon>Anaeramoebidae</taxon>
        <taxon>Anaeramoeba</taxon>
    </lineage>
</organism>
<evidence type="ECO:0000313" key="15">
    <source>
        <dbReference type="Proteomes" id="UP001149090"/>
    </source>
</evidence>
<comment type="catalytic activity">
    <reaction evidence="1">
        <text>Cleavage of hydrophobic, N-terminal signal or leader sequences from secreted and periplasmic proteins.</text>
        <dbReference type="EC" id="3.4.21.89"/>
    </reaction>
</comment>
<comment type="subcellular location">
    <subcellularLocation>
        <location evidence="2">Endoplasmic reticulum membrane</location>
        <topology evidence="2">Single-pass type II membrane protein</topology>
    </subcellularLocation>
</comment>
<dbReference type="PRINTS" id="PR00728">
    <property type="entry name" value="SIGNALPTASE"/>
</dbReference>
<dbReference type="PANTHER" id="PTHR10806">
    <property type="entry name" value="SIGNAL PEPTIDASE COMPLEX CATALYTIC SUBUNIT SEC11"/>
    <property type="match status" value="1"/>
</dbReference>
<reference evidence="14" key="1">
    <citation type="submission" date="2022-10" db="EMBL/GenBank/DDBJ databases">
        <title>Novel sulphate-reducing endosymbionts in the free-living metamonad Anaeramoeba.</title>
        <authorList>
            <person name="Jerlstrom-Hultqvist J."/>
            <person name="Cepicka I."/>
            <person name="Gallot-Lavallee L."/>
            <person name="Salas-Leiva D."/>
            <person name="Curtis B.A."/>
            <person name="Zahonova K."/>
            <person name="Pipaliya S."/>
            <person name="Dacks J."/>
            <person name="Roger A.J."/>
        </authorList>
    </citation>
    <scope>NUCLEOTIDE SEQUENCE</scope>
    <source>
        <strain evidence="14">BMAN</strain>
    </source>
</reference>
<evidence type="ECO:0000256" key="11">
    <source>
        <dbReference type="ARBA" id="ARBA00045533"/>
    </source>
</evidence>
<evidence type="ECO:0000256" key="8">
    <source>
        <dbReference type="ARBA" id="ARBA00022692"/>
    </source>
</evidence>
<name>A0A9Q0R6J6_ANAIG</name>
<feature type="transmembrane region" description="Helical" evidence="12">
    <location>
        <begin position="21"/>
        <end position="42"/>
    </location>
</feature>
<keyword evidence="10 12" id="KW-0472">Membrane</keyword>
<keyword evidence="7" id="KW-0378">Hydrolase</keyword>
<dbReference type="GO" id="GO:0009003">
    <property type="term" value="F:signal peptidase activity"/>
    <property type="evidence" value="ECO:0007669"/>
    <property type="project" value="UniProtKB-EC"/>
</dbReference>
<evidence type="ECO:0000256" key="3">
    <source>
        <dbReference type="ARBA" id="ARBA00011035"/>
    </source>
</evidence>
<keyword evidence="15" id="KW-1185">Reference proteome</keyword>
<dbReference type="InterPro" id="IPR015927">
    <property type="entry name" value="Peptidase_S24_S26A/B/C"/>
</dbReference>
<evidence type="ECO:0000256" key="6">
    <source>
        <dbReference type="ARBA" id="ARBA00021755"/>
    </source>
</evidence>
<dbReference type="EC" id="3.4.21.89" evidence="4"/>
<dbReference type="Proteomes" id="UP001149090">
    <property type="component" value="Unassembled WGS sequence"/>
</dbReference>
<evidence type="ECO:0000256" key="4">
    <source>
        <dbReference type="ARBA" id="ARBA00013208"/>
    </source>
</evidence>
<dbReference type="OMA" id="ILMNEYP"/>
<evidence type="ECO:0000256" key="5">
    <source>
        <dbReference type="ARBA" id="ARBA00019685"/>
    </source>
</evidence>
<comment type="function">
    <text evidence="11">Catalytic component of the signal peptidase complex (SPC) which catalyzes the cleavage of N-terminal signal sequences from nascent proteins as they are translocated into the lumen of the endoplasmic reticulum. Specifically cleaves N-terminal signal peptides that contain a hydrophobic alpha-helix (h-region) shorter than 18-20 amino acids.</text>
</comment>
<dbReference type="InterPro" id="IPR036286">
    <property type="entry name" value="LexA/Signal_pep-like_sf"/>
</dbReference>
<dbReference type="SUPFAM" id="SSF51306">
    <property type="entry name" value="LexA/Signal peptidase"/>
    <property type="match status" value="1"/>
</dbReference>
<feature type="domain" description="Peptidase S24/S26A/S26B/S26C" evidence="13">
    <location>
        <begin position="54"/>
        <end position="103"/>
    </location>
</feature>
<comment type="similarity">
    <text evidence="3">Belongs to the peptidase S26B family.</text>
</comment>
<dbReference type="Pfam" id="PF00717">
    <property type="entry name" value="Peptidase_S24"/>
    <property type="match status" value="1"/>
</dbReference>
<protein>
    <recommendedName>
        <fullName evidence="5">Signal peptidase complex catalytic subunit SEC11</fullName>
        <ecNumber evidence="4">3.4.21.89</ecNumber>
    </recommendedName>
    <alternativeName>
        <fullName evidence="6">Signal peptidase complex catalytic subunit sec11</fullName>
    </alternativeName>
</protein>
<accession>A0A9Q0R6J6</accession>
<evidence type="ECO:0000256" key="10">
    <source>
        <dbReference type="ARBA" id="ARBA00023136"/>
    </source>
</evidence>